<dbReference type="Proteomes" id="UP000008980">
    <property type="component" value="Chromosome 28"/>
</dbReference>
<dbReference type="RefSeq" id="XP_003862141.1">
    <property type="nucleotide sequence ID" value="XM_003862093.1"/>
</dbReference>
<dbReference type="Proteomes" id="UP000318447">
    <property type="component" value="Unassembled WGS sequence"/>
</dbReference>
<sequence length="216" mass="23179">MSGQPFDAMWTAPPPPSYIDTVYMNPKDYVVLATSSGEEAFVHRDCLMESPVLRLAFRKRVPLFTENVLVAFFKEDEPSCTGASSPSINAVDGALASGQPIAAAVDPAAGDGGGGSKEKEGDGVPQGAGAAPVETGIENAMAPDPQYPATLKETLRTDNSVRVLFPRLKGDQLNVLVSYLYFKHRYNRRVSEERPAFEVPTTAALEVMRVAAALEC</sequence>
<dbReference type="Gene3D" id="3.30.710.10">
    <property type="entry name" value="Potassium Channel Kv1.1, Chain A"/>
    <property type="match status" value="1"/>
</dbReference>
<gene>
    <name evidence="3" type="ORF">CGC21_21690</name>
    <name evidence="2" type="ORF">LDBPK_280420</name>
</gene>
<dbReference type="EMBL" id="FR799615">
    <property type="protein sequence ID" value="CBZ35447.1"/>
    <property type="molecule type" value="Genomic_DNA"/>
</dbReference>
<reference evidence="3" key="5">
    <citation type="submission" date="2019-02" db="EMBL/GenBank/DDBJ databases">
        <title>FDA dAtabase for Regulatory Grade micrObial Sequences (FDA-ARGOS): Supporting development and validation of Infectious Disease Dx tests.</title>
        <authorList>
            <person name="Duncan R."/>
            <person name="Fisher C."/>
            <person name="Tallon L.J."/>
            <person name="Sadzewicz L."/>
            <person name="Sengamalay N."/>
            <person name="Ott S."/>
            <person name="Godinez A."/>
            <person name="Nagaraj S."/>
            <person name="Nadendla S."/>
            <person name="Sichtig H."/>
        </authorList>
    </citation>
    <scope>NUCLEOTIDE SEQUENCE</scope>
    <source>
        <strain evidence="3">FDAARGOS_361</strain>
    </source>
</reference>
<reference evidence="4" key="3">
    <citation type="submission" date="2011-02" db="EMBL/GenBank/DDBJ databases">
        <title>Whole genome sequencing of Leishmania donovani clinical lines reveals dynamic variation related to drug resistance.</title>
        <authorList>
            <person name="Downing T."/>
            <person name="Imamura H."/>
            <person name="Sanders M."/>
            <person name="Decuypere S."/>
            <person name="Hertz-Fowler C."/>
            <person name="Clark T.G."/>
            <person name="Rijal S."/>
            <person name="Sundar S."/>
            <person name="Quail M.A."/>
            <person name="De Doncker S."/>
            <person name="Maes I."/>
            <person name="Vanaerschot M."/>
            <person name="Stark O."/>
            <person name="Schonian G."/>
            <person name="Dujardin J.C."/>
            <person name="Berriman M."/>
        </authorList>
    </citation>
    <scope>NUCLEOTIDE SEQUENCE [LARGE SCALE GENOMIC DNA]</scope>
    <source>
        <strain evidence="4">BPK282A1</strain>
    </source>
</reference>
<reference evidence="2" key="2">
    <citation type="submission" date="2011-01" db="EMBL/GenBank/DDBJ databases">
        <authorList>
            <person name="Zhao B.P."/>
            <person name="Ren Z.A."/>
            <person name="Li C.D."/>
        </authorList>
    </citation>
    <scope>NUCLEOTIDE SEQUENCE</scope>
    <source>
        <strain evidence="2">BPK282A1</strain>
    </source>
</reference>
<dbReference type="VEuPathDB" id="TriTrypDB:LdBPK_280420.1"/>
<organism evidence="2 4">
    <name type="scientific">Leishmania donovani</name>
    <dbReference type="NCBI Taxonomy" id="5661"/>
    <lineage>
        <taxon>Eukaryota</taxon>
        <taxon>Discoba</taxon>
        <taxon>Euglenozoa</taxon>
        <taxon>Kinetoplastea</taxon>
        <taxon>Metakinetoplastina</taxon>
        <taxon>Trypanosomatida</taxon>
        <taxon>Trypanosomatidae</taxon>
        <taxon>Leishmaniinae</taxon>
        <taxon>Leishmania</taxon>
    </lineage>
</organism>
<accession>A0A504Y292</accession>
<dbReference type="SUPFAM" id="SSF54695">
    <property type="entry name" value="POZ domain"/>
    <property type="match status" value="1"/>
</dbReference>
<dbReference type="EMBL" id="RHLC01000012">
    <property type="protein sequence ID" value="TPP54179.1"/>
    <property type="molecule type" value="Genomic_DNA"/>
</dbReference>
<accession>E9BK80</accession>
<dbReference type="InterPro" id="IPR011333">
    <property type="entry name" value="SKP1/BTB/POZ_sf"/>
</dbReference>
<reference evidence="2 4" key="1">
    <citation type="journal article" date="2011" name="Genome Res.">
        <title>Whole genome sequencing of multiple Leishmania donovani clinical isolates provides insights into population structure and mechanisms of drug resistance.</title>
        <authorList>
            <person name="Downing T."/>
            <person name="Imamura H."/>
            <person name="Decuypere S."/>
            <person name="Clark T.G."/>
            <person name="Coombs G.H."/>
            <person name="Cotton J.A."/>
            <person name="Hilley J.D."/>
            <person name="de Doncker S."/>
            <person name="Maes I."/>
            <person name="Mottram J.C."/>
            <person name="Quail M.A."/>
            <person name="Rijal S."/>
            <person name="Sanders M."/>
            <person name="Schonian G."/>
            <person name="Stark O."/>
            <person name="Sundar S."/>
            <person name="Vanaerschot M."/>
            <person name="Hertz-Fowler C."/>
            <person name="Dujardin J.C."/>
            <person name="Berriman M."/>
        </authorList>
    </citation>
    <scope>NUCLEOTIDE SEQUENCE [LARGE SCALE GENOMIC DNA]</scope>
    <source>
        <strain evidence="2 4">BPK282A1</strain>
    </source>
</reference>
<dbReference type="PANTHER" id="PTHR20648">
    <property type="entry name" value="ELONGIN-C"/>
    <property type="match status" value="1"/>
</dbReference>
<reference evidence="5" key="4">
    <citation type="submission" date="2019-02" db="EMBL/GenBank/DDBJ databases">
        <title>FDA dAtabase for Regulatory Grade micrObial Sequences (FDA-ARGOS): Supporting development and validation of Infectious Disease Dx tests.</title>
        <authorList>
            <person name="Duncan R."/>
            <person name="Fisher C."/>
            <person name="Tallon L."/>
            <person name="Sadzewicz L."/>
            <person name="Sengamalay N."/>
            <person name="Ott S."/>
            <person name="Godinez A."/>
            <person name="Nagaraj S."/>
            <person name="Vavikolanu K."/>
            <person name="Nadendla S."/>
            <person name="Aluvathingal J."/>
            <person name="Sichtig H."/>
        </authorList>
    </citation>
    <scope>NUCLEOTIDE SEQUENCE [LARGE SCALE GENOMIC DNA]</scope>
    <source>
        <strain evidence="5">FDAARGOS_361</strain>
    </source>
</reference>
<dbReference type="VEuPathDB" id="TriTrypDB:LdCL_280007700"/>
<evidence type="ECO:0000313" key="5">
    <source>
        <dbReference type="Proteomes" id="UP000318447"/>
    </source>
</evidence>
<dbReference type="KEGG" id="ldo:LDBPK_280420"/>
<feature type="region of interest" description="Disordered" evidence="1">
    <location>
        <begin position="106"/>
        <end position="131"/>
    </location>
</feature>
<evidence type="ECO:0000313" key="3">
    <source>
        <dbReference type="EMBL" id="TPP54179.1"/>
    </source>
</evidence>
<evidence type="ECO:0000313" key="2">
    <source>
        <dbReference type="EMBL" id="CBZ35447.1"/>
    </source>
</evidence>
<name>E9BK80_LEIDO</name>
<proteinExistence type="predicted"/>
<dbReference type="InterPro" id="IPR039948">
    <property type="entry name" value="ELC1"/>
</dbReference>
<dbReference type="PhylomeDB" id="E9BK80"/>
<protein>
    <submittedName>
        <fullName evidence="2">Uncharacterized protein</fullName>
    </submittedName>
</protein>
<dbReference type="GeneID" id="13386877"/>
<evidence type="ECO:0000313" key="4">
    <source>
        <dbReference type="Proteomes" id="UP000008980"/>
    </source>
</evidence>
<evidence type="ECO:0000256" key="1">
    <source>
        <dbReference type="SAM" id="MobiDB-lite"/>
    </source>
</evidence>
<dbReference type="AlphaFoldDB" id="E9BK80"/>
<dbReference type="OMA" id="CLMESPV"/>
<dbReference type="VEuPathDB" id="TriTrypDB:LDHU3_28.0370"/>